<feature type="domain" description="Retinoblastoma-associated protein N-terminal" evidence="9">
    <location>
        <begin position="63"/>
        <end position="208"/>
    </location>
</feature>
<organism evidence="11 12">
    <name type="scientific">Cryptolaemus montrouzieri</name>
    <dbReference type="NCBI Taxonomy" id="559131"/>
    <lineage>
        <taxon>Eukaryota</taxon>
        <taxon>Metazoa</taxon>
        <taxon>Ecdysozoa</taxon>
        <taxon>Arthropoda</taxon>
        <taxon>Hexapoda</taxon>
        <taxon>Insecta</taxon>
        <taxon>Pterygota</taxon>
        <taxon>Neoptera</taxon>
        <taxon>Endopterygota</taxon>
        <taxon>Coleoptera</taxon>
        <taxon>Polyphaga</taxon>
        <taxon>Cucujiformia</taxon>
        <taxon>Coccinelloidea</taxon>
        <taxon>Coccinellidae</taxon>
        <taxon>Scymninae</taxon>
        <taxon>Scymnini</taxon>
        <taxon>Cryptolaemus</taxon>
    </lineage>
</organism>
<comment type="caution">
    <text evidence="11">The sequence shown here is derived from an EMBL/GenBank/DDBJ whole genome shotgun (WGS) entry which is preliminary data.</text>
</comment>
<keyword evidence="3" id="KW-0678">Repressor</keyword>
<dbReference type="Pfam" id="PF11934">
    <property type="entry name" value="DUF3452"/>
    <property type="match status" value="1"/>
</dbReference>
<evidence type="ECO:0000256" key="8">
    <source>
        <dbReference type="SAM" id="MobiDB-lite"/>
    </source>
</evidence>
<evidence type="ECO:0000256" key="7">
    <source>
        <dbReference type="ARBA" id="ARBA00023306"/>
    </source>
</evidence>
<dbReference type="Pfam" id="PF01858">
    <property type="entry name" value="RB_A"/>
    <property type="match status" value="1"/>
</dbReference>
<dbReference type="InterPro" id="IPR002719">
    <property type="entry name" value="RB_B"/>
</dbReference>
<evidence type="ECO:0000256" key="2">
    <source>
        <dbReference type="ARBA" id="ARBA00009475"/>
    </source>
</evidence>
<gene>
    <name evidence="11" type="ORF">HHI36_002654</name>
</gene>
<dbReference type="InterPro" id="IPR024599">
    <property type="entry name" value="RB_N"/>
</dbReference>
<dbReference type="AlphaFoldDB" id="A0ABD2PBL5"/>
<evidence type="ECO:0000256" key="6">
    <source>
        <dbReference type="ARBA" id="ARBA00023242"/>
    </source>
</evidence>
<dbReference type="SMART" id="SM01367">
    <property type="entry name" value="DUF3452"/>
    <property type="match status" value="1"/>
</dbReference>
<dbReference type="PANTHER" id="PTHR13742">
    <property type="entry name" value="RETINOBLASTOMA-ASSOCIATED PROTEIN RB -RELATED"/>
    <property type="match status" value="1"/>
</dbReference>
<keyword evidence="5" id="KW-0804">Transcription</keyword>
<dbReference type="Pfam" id="PF01857">
    <property type="entry name" value="RB_B"/>
    <property type="match status" value="1"/>
</dbReference>
<keyword evidence="12" id="KW-1185">Reference proteome</keyword>
<dbReference type="EMBL" id="JABFTP020000185">
    <property type="protein sequence ID" value="KAL3288204.1"/>
    <property type="molecule type" value="Genomic_DNA"/>
</dbReference>
<dbReference type="Proteomes" id="UP001516400">
    <property type="component" value="Unassembled WGS sequence"/>
</dbReference>
<sequence length="947" mass="108182">MVSEDVDDQLFKKHTDLCNKLNLDIKAVTESWESFQSLSKNFSLEGDPLHWLGCAVFVACRKSLTPTVGSSVIEGNCVSLTSLLRYCNLNLSQFFCNIRRWSEMTNMSEEFTRKIDLLEESFSVTCNVFKEYCTIFPKIFKTPDPSELEAPKQHRNRKQKSVQCNPSKIFEFVWNLYITVRGEDSTYSNDLVQSYHLLLGICDLAFKNAFLAERRDLINPQFAGLPADWLCVTFKTPDEAPCIIDKIISNSGNALDAKYVEKYQCRSILANYFKNCVLLGNEMNFTGIFDIQLFESNFRGVKKAYEAQLLSNGGFDERIFLAEYRRRILEKEHESQTTWSFMPVSSESGDEFSIDSPGRNHNFGTISLKVPETPLTGRRFLGPRDDQEVNSLAAATQNIARLQVMLSGKLPQPSEALKRILQSCSINPTSKMADIVKKLGDKFVSNFTQLKTPNIEEQNEYAQRRLICGTNLFYKLIESILEYEKTINTDISNLIQKDLFYECVFACSMEIVLYSYNSQRKFPWILTCFGIDACDFVKIIELIVRSKDPFYRDTYKHLNKIEETILESLAWKSNSNLWTLIKQCEQGIPKEEEVALPSQILNRKSQEDTSSLQIIEEPKTPTKAGSPGPTSAAEQFQSPIAQITVSRQLFPTGAKSTSPKVDGEKQNLAEEVQENIGSPPKPKRTGSLAIFFRKFYNLAAVRMEHLCTHLNITDDDLKRKIWTVFEVSIQKSAEPLLKDRHLDQLLMCAVYVIPKVLQKPQTFMDIMKRYRQQPQAASHIYRSVLLESKSTKIVDGRKEEIPERRGDLIEFYNSVYVVEMKNFTFKFASNSGTQPCDILVSPLPVPSVRRNLVSPSIQIIKNVFVKPLDSPVIQNSNSKSYSYFFSRSPSKDLKDINRAINNNGLNVNGKRLLVDGEEVPNSKRIANRKVQSLLEERRSQYVNKNSN</sequence>
<evidence type="ECO:0000256" key="3">
    <source>
        <dbReference type="ARBA" id="ARBA00022491"/>
    </source>
</evidence>
<feature type="domain" description="Retinoblastoma-associated protein A-box" evidence="10">
    <location>
        <begin position="390"/>
        <end position="581"/>
    </location>
</feature>
<keyword evidence="7" id="KW-0131">Cell cycle</keyword>
<proteinExistence type="inferred from homology"/>
<dbReference type="GO" id="GO:0010564">
    <property type="term" value="P:regulation of cell cycle process"/>
    <property type="evidence" value="ECO:0007669"/>
    <property type="project" value="UniProtKB-ARBA"/>
</dbReference>
<dbReference type="SMART" id="SM01368">
    <property type="entry name" value="RB_A"/>
    <property type="match status" value="1"/>
</dbReference>
<dbReference type="Gene3D" id="1.10.472.10">
    <property type="entry name" value="Cyclin-like"/>
    <property type="match status" value="2"/>
</dbReference>
<evidence type="ECO:0000256" key="1">
    <source>
        <dbReference type="ARBA" id="ARBA00004123"/>
    </source>
</evidence>
<name>A0ABD2PBL5_9CUCU</name>
<feature type="compositionally biased region" description="Polar residues" evidence="8">
    <location>
        <begin position="604"/>
        <end position="613"/>
    </location>
</feature>
<accession>A0ABD2PBL5</accession>
<dbReference type="GO" id="GO:0060255">
    <property type="term" value="P:regulation of macromolecule metabolic process"/>
    <property type="evidence" value="ECO:0007669"/>
    <property type="project" value="UniProtKB-ARBA"/>
</dbReference>
<evidence type="ECO:0000313" key="12">
    <source>
        <dbReference type="Proteomes" id="UP001516400"/>
    </source>
</evidence>
<keyword evidence="4" id="KW-0805">Transcription regulation</keyword>
<comment type="similarity">
    <text evidence="2">Belongs to the retinoblastoma protein (RB) family.</text>
</comment>
<evidence type="ECO:0000259" key="10">
    <source>
        <dbReference type="SMART" id="SM01368"/>
    </source>
</evidence>
<feature type="region of interest" description="Disordered" evidence="8">
    <location>
        <begin position="604"/>
        <end position="634"/>
    </location>
</feature>
<comment type="subcellular location">
    <subcellularLocation>
        <location evidence="1">Nucleus</location>
    </subcellularLocation>
</comment>
<evidence type="ECO:0000313" key="11">
    <source>
        <dbReference type="EMBL" id="KAL3288204.1"/>
    </source>
</evidence>
<protein>
    <recommendedName>
        <fullName evidence="13">Retinoblastoma-like protein 1</fullName>
    </recommendedName>
</protein>
<evidence type="ECO:0000256" key="5">
    <source>
        <dbReference type="ARBA" id="ARBA00023163"/>
    </source>
</evidence>
<dbReference type="InterPro" id="IPR028309">
    <property type="entry name" value="RB_fam"/>
</dbReference>
<dbReference type="SUPFAM" id="SSF47954">
    <property type="entry name" value="Cyclin-like"/>
    <property type="match status" value="2"/>
</dbReference>
<dbReference type="InterPro" id="IPR036915">
    <property type="entry name" value="Cyclin-like_sf"/>
</dbReference>
<dbReference type="PANTHER" id="PTHR13742:SF17">
    <property type="entry name" value="RE32990P-RELATED"/>
    <property type="match status" value="1"/>
</dbReference>
<dbReference type="InterPro" id="IPR002720">
    <property type="entry name" value="RB_A"/>
</dbReference>
<evidence type="ECO:0000259" key="9">
    <source>
        <dbReference type="SMART" id="SM01367"/>
    </source>
</evidence>
<keyword evidence="6" id="KW-0539">Nucleus</keyword>
<dbReference type="GO" id="GO:0019219">
    <property type="term" value="P:regulation of nucleobase-containing compound metabolic process"/>
    <property type="evidence" value="ECO:0007669"/>
    <property type="project" value="UniProtKB-ARBA"/>
</dbReference>
<dbReference type="GO" id="GO:0005634">
    <property type="term" value="C:nucleus"/>
    <property type="evidence" value="ECO:0007669"/>
    <property type="project" value="UniProtKB-SubCell"/>
</dbReference>
<dbReference type="Gene3D" id="1.10.472.140">
    <property type="match status" value="1"/>
</dbReference>
<reference evidence="11 12" key="1">
    <citation type="journal article" date="2021" name="BMC Biol.">
        <title>Horizontally acquired antibacterial genes associated with adaptive radiation of ladybird beetles.</title>
        <authorList>
            <person name="Li H.S."/>
            <person name="Tang X.F."/>
            <person name="Huang Y.H."/>
            <person name="Xu Z.Y."/>
            <person name="Chen M.L."/>
            <person name="Du X.Y."/>
            <person name="Qiu B.Y."/>
            <person name="Chen P.T."/>
            <person name="Zhang W."/>
            <person name="Slipinski A."/>
            <person name="Escalona H.E."/>
            <person name="Waterhouse R.M."/>
            <person name="Zwick A."/>
            <person name="Pang H."/>
        </authorList>
    </citation>
    <scope>NUCLEOTIDE SEQUENCE [LARGE SCALE GENOMIC DNA]</scope>
    <source>
        <strain evidence="11">SYSU2018</strain>
    </source>
</reference>
<evidence type="ECO:0008006" key="13">
    <source>
        <dbReference type="Google" id="ProtNLM"/>
    </source>
</evidence>
<evidence type="ECO:0000256" key="4">
    <source>
        <dbReference type="ARBA" id="ARBA00023015"/>
    </source>
</evidence>